<dbReference type="AlphaFoldDB" id="A0A4C1YU47"/>
<protein>
    <submittedName>
        <fullName evidence="2">Retrovirus-related Pol polyprotein from type-1 retrotransposable element R1</fullName>
    </submittedName>
</protein>
<organism evidence="2 3">
    <name type="scientific">Eumeta variegata</name>
    <name type="common">Bagworm moth</name>
    <name type="synonym">Eumeta japonica</name>
    <dbReference type="NCBI Taxonomy" id="151549"/>
    <lineage>
        <taxon>Eukaryota</taxon>
        <taxon>Metazoa</taxon>
        <taxon>Ecdysozoa</taxon>
        <taxon>Arthropoda</taxon>
        <taxon>Hexapoda</taxon>
        <taxon>Insecta</taxon>
        <taxon>Pterygota</taxon>
        <taxon>Neoptera</taxon>
        <taxon>Endopterygota</taxon>
        <taxon>Lepidoptera</taxon>
        <taxon>Glossata</taxon>
        <taxon>Ditrysia</taxon>
        <taxon>Tineoidea</taxon>
        <taxon>Psychidae</taxon>
        <taxon>Oiketicinae</taxon>
        <taxon>Eumeta</taxon>
    </lineage>
</organism>
<dbReference type="Pfam" id="PF00078">
    <property type="entry name" value="RVT_1"/>
    <property type="match status" value="1"/>
</dbReference>
<evidence type="ECO:0000313" key="2">
    <source>
        <dbReference type="EMBL" id="GBP79678.1"/>
    </source>
</evidence>
<dbReference type="InterPro" id="IPR000477">
    <property type="entry name" value="RT_dom"/>
</dbReference>
<gene>
    <name evidence="2" type="ORF">EVAR_61200_1</name>
</gene>
<dbReference type="Proteomes" id="UP000299102">
    <property type="component" value="Unassembled WGS sequence"/>
</dbReference>
<proteinExistence type="predicted"/>
<feature type="domain" description="Reverse transcriptase" evidence="1">
    <location>
        <begin position="8"/>
        <end position="107"/>
    </location>
</feature>
<keyword evidence="3" id="KW-1185">Reference proteome</keyword>
<evidence type="ECO:0000259" key="1">
    <source>
        <dbReference type="Pfam" id="PF00078"/>
    </source>
</evidence>
<evidence type="ECO:0000313" key="3">
    <source>
        <dbReference type="Proteomes" id="UP000299102"/>
    </source>
</evidence>
<dbReference type="OrthoDB" id="411871at2759"/>
<name>A0A4C1YU47_EUMVA</name>
<reference evidence="2 3" key="1">
    <citation type="journal article" date="2019" name="Commun. Biol.">
        <title>The bagworm genome reveals a unique fibroin gene that provides high tensile strength.</title>
        <authorList>
            <person name="Kono N."/>
            <person name="Nakamura H."/>
            <person name="Ohtoshi R."/>
            <person name="Tomita M."/>
            <person name="Numata K."/>
            <person name="Arakawa K."/>
        </authorList>
    </citation>
    <scope>NUCLEOTIDE SEQUENCE [LARGE SCALE GENOMIC DNA]</scope>
</reference>
<comment type="caution">
    <text evidence="2">The sequence shown here is derived from an EMBL/GenBank/DDBJ whole genome shotgun (WGS) entry which is preliminary data.</text>
</comment>
<sequence length="136" mass="15853">MIIHICPKAYRPKGLLLVLSKTVERMLVGNLQCHLMPKLQATQYGFTLQRRTEDALYGLMTYIYKELNRKKIIIIVSLDTEGAIDNTWWSALKTQLLAYHCPVNLYGMVRCYSEDHKIIVRYAGEMCRRRTSKGRI</sequence>
<dbReference type="EMBL" id="BGZK01001424">
    <property type="protein sequence ID" value="GBP79678.1"/>
    <property type="molecule type" value="Genomic_DNA"/>
</dbReference>
<accession>A0A4C1YU47</accession>